<proteinExistence type="predicted"/>
<accession>A0A6S7BF21</accession>
<evidence type="ECO:0000313" key="2">
    <source>
        <dbReference type="EMBL" id="CAB3798003.1"/>
    </source>
</evidence>
<protein>
    <recommendedName>
        <fullName evidence="4">DUF2784 domain-containing protein</fullName>
    </recommendedName>
</protein>
<feature type="transmembrane region" description="Helical" evidence="1">
    <location>
        <begin position="95"/>
        <end position="115"/>
    </location>
</feature>
<organism evidence="2 3">
    <name type="scientific">Paraburkholderia ultramafica</name>
    <dbReference type="NCBI Taxonomy" id="1544867"/>
    <lineage>
        <taxon>Bacteria</taxon>
        <taxon>Pseudomonadati</taxon>
        <taxon>Pseudomonadota</taxon>
        <taxon>Betaproteobacteria</taxon>
        <taxon>Burkholderiales</taxon>
        <taxon>Burkholderiaceae</taxon>
        <taxon>Paraburkholderia</taxon>
    </lineage>
</organism>
<evidence type="ECO:0000313" key="3">
    <source>
        <dbReference type="Proteomes" id="UP000494365"/>
    </source>
</evidence>
<dbReference type="RefSeq" id="WP_175151780.1">
    <property type="nucleotide sequence ID" value="NZ_CADIKK010000023.1"/>
</dbReference>
<name>A0A6S7BF21_9BURK</name>
<dbReference type="Pfam" id="PF10861">
    <property type="entry name" value="DUF2784"/>
    <property type="match status" value="1"/>
</dbReference>
<gene>
    <name evidence="2" type="ORF">LMG28614_04694</name>
</gene>
<keyword evidence="1" id="KW-0812">Transmembrane</keyword>
<dbReference type="AlphaFoldDB" id="A0A6S7BF21"/>
<dbReference type="InterPro" id="IPR021218">
    <property type="entry name" value="DUF2784"/>
</dbReference>
<evidence type="ECO:0008006" key="4">
    <source>
        <dbReference type="Google" id="ProtNLM"/>
    </source>
</evidence>
<feature type="transmembrane region" description="Helical" evidence="1">
    <location>
        <begin position="44"/>
        <end position="67"/>
    </location>
</feature>
<keyword evidence="3" id="KW-1185">Reference proteome</keyword>
<reference evidence="2 3" key="1">
    <citation type="submission" date="2020-04" db="EMBL/GenBank/DDBJ databases">
        <authorList>
            <person name="De Canck E."/>
        </authorList>
    </citation>
    <scope>NUCLEOTIDE SEQUENCE [LARGE SCALE GENOMIC DNA]</scope>
    <source>
        <strain evidence="2 3">LMG 28614</strain>
    </source>
</reference>
<evidence type="ECO:0000256" key="1">
    <source>
        <dbReference type="SAM" id="Phobius"/>
    </source>
</evidence>
<sequence length="131" mass="14795">MIWLANAVLVLHALLAIFIVCGLAAIWVGAAFDWAWIHQRLFRLTHLFAIGLVSVLSLLGIACPLTVLEDWLRNGSLATQGFIQRWVSRLLYYDLPAWVFTLSYVAFALVVLLTWRLIPPDDARHSGAPRR</sequence>
<dbReference type="Proteomes" id="UP000494365">
    <property type="component" value="Unassembled WGS sequence"/>
</dbReference>
<keyword evidence="1" id="KW-0472">Membrane</keyword>
<feature type="transmembrane region" description="Helical" evidence="1">
    <location>
        <begin position="6"/>
        <end position="32"/>
    </location>
</feature>
<dbReference type="EMBL" id="CADIKK010000023">
    <property type="protein sequence ID" value="CAB3798003.1"/>
    <property type="molecule type" value="Genomic_DNA"/>
</dbReference>
<keyword evidence="1" id="KW-1133">Transmembrane helix</keyword>